<keyword evidence="5 6" id="KW-0472">Membrane</keyword>
<dbReference type="Pfam" id="PF00892">
    <property type="entry name" value="EamA"/>
    <property type="match status" value="1"/>
</dbReference>
<evidence type="ECO:0000256" key="6">
    <source>
        <dbReference type="SAM" id="Phobius"/>
    </source>
</evidence>
<comment type="similarity">
    <text evidence="2">Belongs to the EamA transporter family.</text>
</comment>
<feature type="transmembrane region" description="Helical" evidence="6">
    <location>
        <begin position="181"/>
        <end position="198"/>
    </location>
</feature>
<comment type="subcellular location">
    <subcellularLocation>
        <location evidence="1">Endomembrane system</location>
        <topology evidence="1">Multi-pass membrane protein</topology>
    </subcellularLocation>
</comment>
<accession>A0A3M8CLU0</accession>
<dbReference type="PANTHER" id="PTHR32322">
    <property type="entry name" value="INNER MEMBRANE TRANSPORTER"/>
    <property type="match status" value="1"/>
</dbReference>
<feature type="transmembrane region" description="Helical" evidence="6">
    <location>
        <begin position="149"/>
        <end position="169"/>
    </location>
</feature>
<evidence type="ECO:0000256" key="4">
    <source>
        <dbReference type="ARBA" id="ARBA00022989"/>
    </source>
</evidence>
<sequence>MARSAYLNLILLSLIWGASFFFIKLLLGPFHPWTVVMLRSGFGILIIFVIMLVKGEFRNVKRLPWIPLIVVGCLNNAIPWGLIALSETRLPSSMASVLNATTPLWTMLVGLLVFKGKSSRNQWIGMGIGFIGLLILLDLNPISIISVDLFGFFGMMGATLCYGISSHLAKKYLAHLSSFQVSFFTLLSCMLVAGFVALTT</sequence>
<dbReference type="AlphaFoldDB" id="A0A3M8CLU0"/>
<dbReference type="InterPro" id="IPR037185">
    <property type="entry name" value="EmrE-like"/>
</dbReference>
<feature type="domain" description="EamA" evidence="7">
    <location>
        <begin position="4"/>
        <end position="137"/>
    </location>
</feature>
<dbReference type="RefSeq" id="WP_148040448.1">
    <property type="nucleotide sequence ID" value="NZ_RHHQ01000073.1"/>
</dbReference>
<gene>
    <name evidence="8" type="ORF">EDM56_30950</name>
</gene>
<evidence type="ECO:0000256" key="3">
    <source>
        <dbReference type="ARBA" id="ARBA00022692"/>
    </source>
</evidence>
<evidence type="ECO:0000256" key="5">
    <source>
        <dbReference type="ARBA" id="ARBA00023136"/>
    </source>
</evidence>
<feature type="transmembrane region" description="Helical" evidence="6">
    <location>
        <begin position="97"/>
        <end position="114"/>
    </location>
</feature>
<evidence type="ECO:0000259" key="7">
    <source>
        <dbReference type="Pfam" id="PF00892"/>
    </source>
</evidence>
<dbReference type="Gene3D" id="1.10.3730.20">
    <property type="match status" value="1"/>
</dbReference>
<protein>
    <submittedName>
        <fullName evidence="8">EamA family transporter</fullName>
    </submittedName>
</protein>
<evidence type="ECO:0000256" key="1">
    <source>
        <dbReference type="ARBA" id="ARBA00004127"/>
    </source>
</evidence>
<dbReference type="GO" id="GO:0016020">
    <property type="term" value="C:membrane"/>
    <property type="evidence" value="ECO:0007669"/>
    <property type="project" value="UniProtKB-SubCell"/>
</dbReference>
<comment type="caution">
    <text evidence="8">The sequence shown here is derived from an EMBL/GenBank/DDBJ whole genome shotgun (WGS) entry which is preliminary data.</text>
</comment>
<dbReference type="OrthoDB" id="67135at2"/>
<evidence type="ECO:0000313" key="9">
    <source>
        <dbReference type="Proteomes" id="UP000271031"/>
    </source>
</evidence>
<dbReference type="EMBL" id="RHHQ01000073">
    <property type="protein sequence ID" value="RNB76588.1"/>
    <property type="molecule type" value="Genomic_DNA"/>
</dbReference>
<feature type="transmembrane region" description="Helical" evidence="6">
    <location>
        <begin position="33"/>
        <end position="53"/>
    </location>
</feature>
<dbReference type="Proteomes" id="UP000271031">
    <property type="component" value="Unassembled WGS sequence"/>
</dbReference>
<dbReference type="PANTHER" id="PTHR32322:SF9">
    <property type="entry name" value="AMINO-ACID METABOLITE EFFLUX PUMP-RELATED"/>
    <property type="match status" value="1"/>
</dbReference>
<keyword evidence="4 6" id="KW-1133">Transmembrane helix</keyword>
<dbReference type="InterPro" id="IPR050638">
    <property type="entry name" value="AA-Vitamin_Transporters"/>
</dbReference>
<proteinExistence type="inferred from homology"/>
<feature type="non-terminal residue" evidence="8">
    <location>
        <position position="200"/>
    </location>
</feature>
<feature type="transmembrane region" description="Helical" evidence="6">
    <location>
        <begin position="65"/>
        <end position="85"/>
    </location>
</feature>
<name>A0A3M8CLU0_9BACL</name>
<feature type="transmembrane region" description="Helical" evidence="6">
    <location>
        <begin position="7"/>
        <end position="27"/>
    </location>
</feature>
<evidence type="ECO:0000313" key="8">
    <source>
        <dbReference type="EMBL" id="RNB76588.1"/>
    </source>
</evidence>
<keyword evidence="9" id="KW-1185">Reference proteome</keyword>
<evidence type="ECO:0000256" key="2">
    <source>
        <dbReference type="ARBA" id="ARBA00007362"/>
    </source>
</evidence>
<dbReference type="SUPFAM" id="SSF103481">
    <property type="entry name" value="Multidrug resistance efflux transporter EmrE"/>
    <property type="match status" value="1"/>
</dbReference>
<dbReference type="InterPro" id="IPR000620">
    <property type="entry name" value="EamA_dom"/>
</dbReference>
<organism evidence="8 9">
    <name type="scientific">Brevibacillus fluminis</name>
    <dbReference type="NCBI Taxonomy" id="511487"/>
    <lineage>
        <taxon>Bacteria</taxon>
        <taxon>Bacillati</taxon>
        <taxon>Bacillota</taxon>
        <taxon>Bacilli</taxon>
        <taxon>Bacillales</taxon>
        <taxon>Paenibacillaceae</taxon>
        <taxon>Brevibacillus</taxon>
    </lineage>
</organism>
<reference evidence="8 9" key="1">
    <citation type="submission" date="2018-10" db="EMBL/GenBank/DDBJ databases">
        <title>Phylogenomics of Brevibacillus.</title>
        <authorList>
            <person name="Dunlap C."/>
        </authorList>
    </citation>
    <scope>NUCLEOTIDE SEQUENCE [LARGE SCALE GENOMIC DNA]</scope>
    <source>
        <strain evidence="8 9">JCM 15716</strain>
    </source>
</reference>
<feature type="transmembrane region" description="Helical" evidence="6">
    <location>
        <begin position="123"/>
        <end position="143"/>
    </location>
</feature>
<keyword evidence="3 6" id="KW-0812">Transmembrane</keyword>